<name>A0A9X2ACD8_9BACL</name>
<evidence type="ECO:0000256" key="5">
    <source>
        <dbReference type="ARBA" id="ARBA00022840"/>
    </source>
</evidence>
<accession>A0A9X2ACD8</accession>
<dbReference type="HAMAP" id="MF_00096">
    <property type="entry name" value="MutS"/>
    <property type="match status" value="1"/>
</dbReference>
<dbReference type="SUPFAM" id="SSF48334">
    <property type="entry name" value="DNA repair protein MutS, domain III"/>
    <property type="match status" value="1"/>
</dbReference>
<feature type="binding site" evidence="9">
    <location>
        <begin position="600"/>
        <end position="607"/>
    </location>
    <ligand>
        <name>ATP</name>
        <dbReference type="ChEBI" id="CHEBI:30616"/>
    </ligand>
</feature>
<dbReference type="Pfam" id="PF05190">
    <property type="entry name" value="MutS_IV"/>
    <property type="match status" value="1"/>
</dbReference>
<keyword evidence="7 9" id="KW-0234">DNA repair</keyword>
<dbReference type="SMART" id="SM00534">
    <property type="entry name" value="MUTSac"/>
    <property type="match status" value="1"/>
</dbReference>
<evidence type="ECO:0000259" key="10">
    <source>
        <dbReference type="PROSITE" id="PS00486"/>
    </source>
</evidence>
<dbReference type="InterPro" id="IPR007861">
    <property type="entry name" value="DNA_mismatch_repair_MutS_clamp"/>
</dbReference>
<comment type="similarity">
    <text evidence="1 9">Belongs to the DNA mismatch repair MutS family.</text>
</comment>
<proteinExistence type="inferred from homology"/>
<organism evidence="11 12">
    <name type="scientific">Sulfoacidibacillus ferrooxidans</name>
    <dbReference type="NCBI Taxonomy" id="2005001"/>
    <lineage>
        <taxon>Bacteria</taxon>
        <taxon>Bacillati</taxon>
        <taxon>Bacillota</taxon>
        <taxon>Bacilli</taxon>
        <taxon>Bacillales</taxon>
        <taxon>Alicyclobacillaceae</taxon>
        <taxon>Sulfoacidibacillus</taxon>
    </lineage>
</organism>
<evidence type="ECO:0000256" key="8">
    <source>
        <dbReference type="ARBA" id="ARBA00024647"/>
    </source>
</evidence>
<dbReference type="Gene3D" id="3.40.1170.10">
    <property type="entry name" value="DNA repair protein MutS, domain I"/>
    <property type="match status" value="1"/>
</dbReference>
<dbReference type="EMBL" id="JALBUF010000005">
    <property type="protein sequence ID" value="MCI0183669.1"/>
    <property type="molecule type" value="Genomic_DNA"/>
</dbReference>
<keyword evidence="5 9" id="KW-0067">ATP-binding</keyword>
<reference evidence="11" key="1">
    <citation type="submission" date="2022-03" db="EMBL/GenBank/DDBJ databases">
        <title>Draft Genome Sequence of Firmicute Strain S0AB, a Heterotrophic Iron/Sulfur-Oxidizing Extreme Acidophile.</title>
        <authorList>
            <person name="Vergara E."/>
            <person name="Pakostova E."/>
            <person name="Johnson D.B."/>
            <person name="Holmes D.S."/>
        </authorList>
    </citation>
    <scope>NUCLEOTIDE SEQUENCE</scope>
    <source>
        <strain evidence="11">S0AB</strain>
    </source>
</reference>
<dbReference type="PANTHER" id="PTHR11361:SF34">
    <property type="entry name" value="DNA MISMATCH REPAIR PROTEIN MSH1, MITOCHONDRIAL"/>
    <property type="match status" value="1"/>
</dbReference>
<dbReference type="InterPro" id="IPR036187">
    <property type="entry name" value="DNA_mismatch_repair_MutS_sf"/>
</dbReference>
<dbReference type="FunFam" id="3.40.1170.10:FF:000001">
    <property type="entry name" value="DNA mismatch repair protein MutS"/>
    <property type="match status" value="1"/>
</dbReference>
<dbReference type="PANTHER" id="PTHR11361">
    <property type="entry name" value="DNA MISMATCH REPAIR PROTEIN MUTS FAMILY MEMBER"/>
    <property type="match status" value="1"/>
</dbReference>
<evidence type="ECO:0000256" key="9">
    <source>
        <dbReference type="HAMAP-Rule" id="MF_00096"/>
    </source>
</evidence>
<dbReference type="Pfam" id="PF00488">
    <property type="entry name" value="MutS_V"/>
    <property type="match status" value="1"/>
</dbReference>
<evidence type="ECO:0000313" key="11">
    <source>
        <dbReference type="EMBL" id="MCI0183669.1"/>
    </source>
</evidence>
<dbReference type="InterPro" id="IPR036678">
    <property type="entry name" value="MutS_con_dom_sf"/>
</dbReference>
<dbReference type="GO" id="GO:0006298">
    <property type="term" value="P:mismatch repair"/>
    <property type="evidence" value="ECO:0007669"/>
    <property type="project" value="UniProtKB-UniRule"/>
</dbReference>
<dbReference type="NCBIfam" id="NF003810">
    <property type="entry name" value="PRK05399.1"/>
    <property type="match status" value="1"/>
</dbReference>
<feature type="domain" description="DNA mismatch repair proteins mutS family" evidence="10">
    <location>
        <begin position="674"/>
        <end position="690"/>
    </location>
</feature>
<dbReference type="InterPro" id="IPR007695">
    <property type="entry name" value="DNA_mismatch_repair_MutS-lik_N"/>
</dbReference>
<protein>
    <recommendedName>
        <fullName evidence="2 9">DNA mismatch repair protein MutS</fullName>
    </recommendedName>
</protein>
<keyword evidence="12" id="KW-1185">Reference proteome</keyword>
<dbReference type="GO" id="GO:0005524">
    <property type="term" value="F:ATP binding"/>
    <property type="evidence" value="ECO:0007669"/>
    <property type="project" value="UniProtKB-UniRule"/>
</dbReference>
<sequence length="855" mass="96645">MRLAKRTPMMEQYETIKQTCEDALLFFRLGDFYELFYEDAKIASSILDLTLTGRGSGDQRMPMCGVPYHAADNYISRLVAKGFKVAICEQVEDPKETKGLVRREIIRLITPGTAHEFVRQDTYRPLIATFVELTEGIVEGAIADALTGNVWIKQGDYLALTNWFERMQVSEVVADDKLYATCAKHLKEYSVRANIAYSQVPAHEDADHSFESYSASQLLVTYLEHTSKRSLDHMKLPEAMGKDRFMELTASTIRHLEVIRPATEGRKDATLFDTLNFTSNAMGRRYLREMLEHPLYDLSIITQRLDMIEHLVKNPLLQGELQNGLKEMYDLTRIVSRISFGQVSPRDLWYLAQSLQVVAVLKKNIQATDSVSEIFAGIIQHLHECQELAQMIGSILSEEVLDNNKNGAIIKQGANTTIDELRAIVQGGRAHILSIEQAERVRTGIKSLKVGYNRVFGYYIEVTSANAHLVPDDYERKQTLTSAERYVTKELREREYEIVLANEKLAELELALIDEIVDVARAQLRQIQETADALGQLDALVGLAKAAISYHYTRPIVDHSCNMKIEGGRHPVVERHAVDGFIENDVLLSNDKRQIALITGPNMGGKSTYMRQTALIVIMAQIGSFVPAAFAQIGIVDKLFTRIGASDDVSAGLSTFMVEMTESAEILHEATDHSLLIFDEIGRGTATYDGMSIAEAIVEYVHDRIGARSLFATHYHELTELPRRLPRVFNLSVAVKEDDHQIVFLHRVVERFADRSYGIQVAQKAGLPESVTARARTILTELERGVQEIASTTQQMEFAFPDMQDVKQALYKEYLNEVMDLQLDEFTPKQALIYLYELQERIRKGIDHGIDPRTR</sequence>
<dbReference type="Pfam" id="PF01624">
    <property type="entry name" value="MutS_I"/>
    <property type="match status" value="1"/>
</dbReference>
<dbReference type="GO" id="GO:0005829">
    <property type="term" value="C:cytosol"/>
    <property type="evidence" value="ECO:0007669"/>
    <property type="project" value="TreeGrafter"/>
</dbReference>
<dbReference type="InterPro" id="IPR045076">
    <property type="entry name" value="MutS"/>
</dbReference>
<dbReference type="InterPro" id="IPR017261">
    <property type="entry name" value="DNA_mismatch_repair_MutS/MSH"/>
</dbReference>
<dbReference type="SUPFAM" id="SSF53150">
    <property type="entry name" value="DNA repair protein MutS, domain II"/>
    <property type="match status" value="1"/>
</dbReference>
<dbReference type="InterPro" id="IPR000432">
    <property type="entry name" value="DNA_mismatch_repair_MutS_C"/>
</dbReference>
<gene>
    <name evidence="9 11" type="primary">mutS</name>
    <name evidence="11" type="ORF">MM817_01952</name>
</gene>
<dbReference type="SMART" id="SM00533">
    <property type="entry name" value="MUTSd"/>
    <property type="match status" value="1"/>
</dbReference>
<dbReference type="PIRSF" id="PIRSF037677">
    <property type="entry name" value="DNA_mis_repair_Msh6"/>
    <property type="match status" value="1"/>
</dbReference>
<evidence type="ECO:0000256" key="6">
    <source>
        <dbReference type="ARBA" id="ARBA00023125"/>
    </source>
</evidence>
<evidence type="ECO:0000313" key="12">
    <source>
        <dbReference type="Proteomes" id="UP001139263"/>
    </source>
</evidence>
<dbReference type="GO" id="GO:0003684">
    <property type="term" value="F:damaged DNA binding"/>
    <property type="evidence" value="ECO:0007669"/>
    <property type="project" value="UniProtKB-UniRule"/>
</dbReference>
<keyword evidence="6 9" id="KW-0238">DNA-binding</keyword>
<dbReference type="SUPFAM" id="SSF52540">
    <property type="entry name" value="P-loop containing nucleoside triphosphate hydrolases"/>
    <property type="match status" value="1"/>
</dbReference>
<evidence type="ECO:0000256" key="2">
    <source>
        <dbReference type="ARBA" id="ARBA00021982"/>
    </source>
</evidence>
<dbReference type="Pfam" id="PF05192">
    <property type="entry name" value="MutS_III"/>
    <property type="match status" value="1"/>
</dbReference>
<comment type="caution">
    <text evidence="11">The sequence shown here is derived from an EMBL/GenBank/DDBJ whole genome shotgun (WGS) entry which is preliminary data.</text>
</comment>
<evidence type="ECO:0000256" key="7">
    <source>
        <dbReference type="ARBA" id="ARBA00023204"/>
    </source>
</evidence>
<dbReference type="NCBIfam" id="TIGR01070">
    <property type="entry name" value="mutS1"/>
    <property type="match status" value="1"/>
</dbReference>
<comment type="function">
    <text evidence="8 9">This protein is involved in the repair of mismatches in DNA. It is possible that it carries out the mismatch recognition step. This protein has a weak ATPase activity.</text>
</comment>
<dbReference type="PROSITE" id="PS00486">
    <property type="entry name" value="DNA_MISMATCH_REPAIR_2"/>
    <property type="match status" value="1"/>
</dbReference>
<dbReference type="GO" id="GO:0140664">
    <property type="term" value="F:ATP-dependent DNA damage sensor activity"/>
    <property type="evidence" value="ECO:0007669"/>
    <property type="project" value="InterPro"/>
</dbReference>
<dbReference type="SUPFAM" id="SSF55271">
    <property type="entry name" value="DNA repair protein MutS, domain I"/>
    <property type="match status" value="1"/>
</dbReference>
<dbReference type="InterPro" id="IPR027417">
    <property type="entry name" value="P-loop_NTPase"/>
</dbReference>
<dbReference type="AlphaFoldDB" id="A0A9X2ACD8"/>
<dbReference type="InterPro" id="IPR016151">
    <property type="entry name" value="DNA_mismatch_repair_MutS_N"/>
</dbReference>
<dbReference type="GO" id="GO:0030983">
    <property type="term" value="F:mismatched DNA binding"/>
    <property type="evidence" value="ECO:0007669"/>
    <property type="project" value="InterPro"/>
</dbReference>
<evidence type="ECO:0000256" key="1">
    <source>
        <dbReference type="ARBA" id="ARBA00006271"/>
    </source>
</evidence>
<dbReference type="CDD" id="cd03284">
    <property type="entry name" value="ABC_MutS1"/>
    <property type="match status" value="1"/>
</dbReference>
<dbReference type="Proteomes" id="UP001139263">
    <property type="component" value="Unassembled WGS sequence"/>
</dbReference>
<dbReference type="Gene3D" id="3.30.420.110">
    <property type="entry name" value="MutS, connector domain"/>
    <property type="match status" value="1"/>
</dbReference>
<dbReference type="InterPro" id="IPR007696">
    <property type="entry name" value="DNA_mismatch_repair_MutS_core"/>
</dbReference>
<keyword evidence="4 9" id="KW-0227">DNA damage</keyword>
<dbReference type="FunFam" id="3.40.50.300:FF:000870">
    <property type="entry name" value="MutS protein homolog 4"/>
    <property type="match status" value="1"/>
</dbReference>
<evidence type="ECO:0000256" key="3">
    <source>
        <dbReference type="ARBA" id="ARBA00022741"/>
    </source>
</evidence>
<evidence type="ECO:0000256" key="4">
    <source>
        <dbReference type="ARBA" id="ARBA00022763"/>
    </source>
</evidence>
<dbReference type="Gene3D" id="3.40.50.300">
    <property type="entry name" value="P-loop containing nucleotide triphosphate hydrolases"/>
    <property type="match status" value="1"/>
</dbReference>
<dbReference type="InterPro" id="IPR005748">
    <property type="entry name" value="DNA_mismatch_repair_MutS"/>
</dbReference>
<keyword evidence="3 9" id="KW-0547">Nucleotide-binding</keyword>
<dbReference type="Gene3D" id="1.10.1420.10">
    <property type="match status" value="2"/>
</dbReference>